<evidence type="ECO:0000313" key="11">
    <source>
        <dbReference type="EMBL" id="OAG75180.1"/>
    </source>
</evidence>
<dbReference type="PANTHER" id="PTHR43427">
    <property type="entry name" value="CHLORIDE CHANNEL PROTEIN CLC-E"/>
    <property type="match status" value="1"/>
</dbReference>
<dbReference type="InterPro" id="IPR014743">
    <property type="entry name" value="Cl-channel_core"/>
</dbReference>
<dbReference type="Proteomes" id="UP000077349">
    <property type="component" value="Unassembled WGS sequence"/>
</dbReference>
<evidence type="ECO:0000256" key="9">
    <source>
        <dbReference type="ARBA" id="ARBA00023303"/>
    </source>
</evidence>
<reference evidence="11 12" key="1">
    <citation type="submission" date="2016-03" db="EMBL/GenBank/DDBJ databases">
        <title>Draft genome sequence of Acetobacter malorum CECT 7742, a strain isolated from strawberry vinegar.</title>
        <authorList>
            <person name="Sainz F."/>
            <person name="Mas A."/>
            <person name="Torija M.J."/>
        </authorList>
    </citation>
    <scope>NUCLEOTIDE SEQUENCE [LARGE SCALE GENOMIC DNA]</scope>
    <source>
        <strain evidence="11 12">CECT 7742</strain>
    </source>
</reference>
<evidence type="ECO:0000256" key="1">
    <source>
        <dbReference type="ARBA" id="ARBA00004141"/>
    </source>
</evidence>
<evidence type="ECO:0000256" key="4">
    <source>
        <dbReference type="ARBA" id="ARBA00022989"/>
    </source>
</evidence>
<keyword evidence="9" id="KW-0407">Ion channel</keyword>
<feature type="transmembrane region" description="Helical" evidence="10">
    <location>
        <begin position="91"/>
        <end position="113"/>
    </location>
</feature>
<dbReference type="AlphaFoldDB" id="A0A177G4A5"/>
<dbReference type="GO" id="GO:0034707">
    <property type="term" value="C:chloride channel complex"/>
    <property type="evidence" value="ECO:0007669"/>
    <property type="project" value="UniProtKB-KW"/>
</dbReference>
<evidence type="ECO:0000256" key="7">
    <source>
        <dbReference type="ARBA" id="ARBA00023173"/>
    </source>
</evidence>
<keyword evidence="8" id="KW-0868">Chloride</keyword>
<keyword evidence="6 10" id="KW-0472">Membrane</keyword>
<evidence type="ECO:0000256" key="5">
    <source>
        <dbReference type="ARBA" id="ARBA00023065"/>
    </source>
</evidence>
<dbReference type="InterPro" id="IPR050368">
    <property type="entry name" value="ClC-type_chloride_channel"/>
</dbReference>
<evidence type="ECO:0000256" key="3">
    <source>
        <dbReference type="ARBA" id="ARBA00022692"/>
    </source>
</evidence>
<evidence type="ECO:0000313" key="12">
    <source>
        <dbReference type="Proteomes" id="UP000077349"/>
    </source>
</evidence>
<keyword evidence="7" id="KW-0869">Chloride channel</keyword>
<evidence type="ECO:0000256" key="10">
    <source>
        <dbReference type="SAM" id="Phobius"/>
    </source>
</evidence>
<dbReference type="Gene3D" id="1.10.3080.10">
    <property type="entry name" value="Clc chloride channel"/>
    <property type="match status" value="1"/>
</dbReference>
<comment type="caution">
    <text evidence="11">The sequence shown here is derived from an EMBL/GenBank/DDBJ whole genome shotgun (WGS) entry which is preliminary data.</text>
</comment>
<gene>
    <name evidence="11" type="ORF">Amal_03654</name>
</gene>
<dbReference type="SUPFAM" id="SSF81340">
    <property type="entry name" value="Clc chloride channel"/>
    <property type="match status" value="1"/>
</dbReference>
<keyword evidence="2" id="KW-0813">Transport</keyword>
<evidence type="ECO:0000256" key="6">
    <source>
        <dbReference type="ARBA" id="ARBA00023136"/>
    </source>
</evidence>
<name>A0A177G4A5_9PROT</name>
<keyword evidence="5" id="KW-0406">Ion transport</keyword>
<comment type="subcellular location">
    <subcellularLocation>
        <location evidence="1">Membrane</location>
        <topology evidence="1">Multi-pass membrane protein</topology>
    </subcellularLocation>
</comment>
<sequence>MGSGDYPASFFVLKFLATIVSYCSGIPGGLFAPSLSVGAGMGGWVAQYLPHTSPGAVVLLGTVAYFAAVTQAPLTATVIVMEMCDNQQITLALLASAFLAFGVSRALCSHALYGALAVRFLRTADPRPNSSTSPTPATDTMGRK</sequence>
<evidence type="ECO:0000256" key="8">
    <source>
        <dbReference type="ARBA" id="ARBA00023214"/>
    </source>
</evidence>
<organism evidence="11 12">
    <name type="scientific">Acetobacter malorum</name>
    <dbReference type="NCBI Taxonomy" id="178901"/>
    <lineage>
        <taxon>Bacteria</taxon>
        <taxon>Pseudomonadati</taxon>
        <taxon>Pseudomonadota</taxon>
        <taxon>Alphaproteobacteria</taxon>
        <taxon>Acetobacterales</taxon>
        <taxon>Acetobacteraceae</taxon>
        <taxon>Acetobacter</taxon>
    </lineage>
</organism>
<evidence type="ECO:0000256" key="2">
    <source>
        <dbReference type="ARBA" id="ARBA00022448"/>
    </source>
</evidence>
<dbReference type="InterPro" id="IPR001807">
    <property type="entry name" value="ClC"/>
</dbReference>
<proteinExistence type="predicted"/>
<dbReference type="Pfam" id="PF00654">
    <property type="entry name" value="Voltage_CLC"/>
    <property type="match status" value="1"/>
</dbReference>
<protein>
    <submittedName>
        <fullName evidence="11">Chloride channel protein</fullName>
    </submittedName>
</protein>
<dbReference type="PRINTS" id="PR00762">
    <property type="entry name" value="CLCHANNEL"/>
</dbReference>
<dbReference type="PANTHER" id="PTHR43427:SF6">
    <property type="entry name" value="CHLORIDE CHANNEL PROTEIN CLC-E"/>
    <property type="match status" value="1"/>
</dbReference>
<keyword evidence="3 10" id="KW-0812">Transmembrane</keyword>
<dbReference type="EMBL" id="LVHD01000107">
    <property type="protein sequence ID" value="OAG75180.1"/>
    <property type="molecule type" value="Genomic_DNA"/>
</dbReference>
<keyword evidence="4 10" id="KW-1133">Transmembrane helix</keyword>
<accession>A0A177G4A5</accession>
<dbReference type="GO" id="GO:0005254">
    <property type="term" value="F:chloride channel activity"/>
    <property type="evidence" value="ECO:0007669"/>
    <property type="project" value="UniProtKB-KW"/>
</dbReference>
<feature type="transmembrane region" description="Helical" evidence="10">
    <location>
        <begin position="55"/>
        <end position="79"/>
    </location>
</feature>
<dbReference type="PATRIC" id="fig|178901.16.peg.3931"/>